<dbReference type="InterPro" id="IPR013766">
    <property type="entry name" value="Thioredoxin_domain"/>
</dbReference>
<evidence type="ECO:0000259" key="2">
    <source>
        <dbReference type="PROSITE" id="PS51352"/>
    </source>
</evidence>
<dbReference type="Pfam" id="PF13848">
    <property type="entry name" value="Thioredoxin_6"/>
    <property type="match status" value="1"/>
</dbReference>
<evidence type="ECO:0000313" key="3">
    <source>
        <dbReference type="Proteomes" id="UP000046393"/>
    </source>
</evidence>
<dbReference type="AlphaFoldDB" id="A0A0N5AI83"/>
<keyword evidence="3" id="KW-1185">Reference proteome</keyword>
<dbReference type="PANTHER" id="PTHR19991:SF2">
    <property type="entry name" value="GH08893P"/>
    <property type="match status" value="1"/>
</dbReference>
<evidence type="ECO:0000313" key="4">
    <source>
        <dbReference type="WBParaSite" id="SMUV_0000411801-mRNA-1"/>
    </source>
</evidence>
<sequence length="347" mass="39328">MIAERLTPSLTMENDNSNSSWQLHFVLQKVEAAAEAPTSSASSSSSSTRKFEDNTIEDVDEDKIDETLRDATKNLVIFFYDGRTKCPGCSEALAEVEEIDDEIEATGYIEVVKTDDRSVARELGVTTFPSLVYFRRKNPITYDGDFKDSEVVLRWLRSHDEVVTWDLTDDDFEEKTNSYAPNEGALDWFVMFYNAEIPDCNAFVSSWETVAHKLRGIVNVGKVDGSVNDDVMERFRLDSDQCPVFLFFHRGKMYRYKDAAKDIRGLVTFALHKFKDQRGHRIPEPPTALEQFYEHIKERTLEILDDSQALSIIGVVGLIVIIVITLLAKARRIQAAQAAASEKQKAT</sequence>
<protein>
    <submittedName>
        <fullName evidence="4">Thioredoxin domain-containing protein</fullName>
    </submittedName>
</protein>
<dbReference type="Proteomes" id="UP000046393">
    <property type="component" value="Unplaced"/>
</dbReference>
<dbReference type="PROSITE" id="PS51352">
    <property type="entry name" value="THIOREDOXIN_2"/>
    <property type="match status" value="1"/>
</dbReference>
<dbReference type="SUPFAM" id="SSF52833">
    <property type="entry name" value="Thioredoxin-like"/>
    <property type="match status" value="2"/>
</dbReference>
<feature type="transmembrane region" description="Helical" evidence="1">
    <location>
        <begin position="309"/>
        <end position="328"/>
    </location>
</feature>
<evidence type="ECO:0000256" key="1">
    <source>
        <dbReference type="SAM" id="Phobius"/>
    </source>
</evidence>
<dbReference type="InterPro" id="IPR036249">
    <property type="entry name" value="Thioredoxin-like_sf"/>
</dbReference>
<keyword evidence="1" id="KW-1133">Transmembrane helix</keyword>
<dbReference type="PANTHER" id="PTHR19991">
    <property type="entry name" value="L 2 01289"/>
    <property type="match status" value="1"/>
</dbReference>
<proteinExistence type="predicted"/>
<dbReference type="Gene3D" id="3.40.30.10">
    <property type="entry name" value="Glutaredoxin"/>
    <property type="match status" value="2"/>
</dbReference>
<name>A0A0N5AI83_9BILA</name>
<dbReference type="STRING" id="451379.A0A0N5AI83"/>
<feature type="domain" description="Thioredoxin" evidence="2">
    <location>
        <begin position="30"/>
        <end position="161"/>
    </location>
</feature>
<accession>A0A0N5AI83</accession>
<reference evidence="4" key="1">
    <citation type="submission" date="2017-02" db="UniProtKB">
        <authorList>
            <consortium name="WormBaseParasite"/>
        </authorList>
    </citation>
    <scope>IDENTIFICATION</scope>
</reference>
<keyword evidence="1" id="KW-0472">Membrane</keyword>
<dbReference type="WBParaSite" id="SMUV_0000411801-mRNA-1">
    <property type="protein sequence ID" value="SMUV_0000411801-mRNA-1"/>
    <property type="gene ID" value="SMUV_0000411801"/>
</dbReference>
<keyword evidence="1" id="KW-0812">Transmembrane</keyword>
<organism evidence="3 4">
    <name type="scientific">Syphacia muris</name>
    <dbReference type="NCBI Taxonomy" id="451379"/>
    <lineage>
        <taxon>Eukaryota</taxon>
        <taxon>Metazoa</taxon>
        <taxon>Ecdysozoa</taxon>
        <taxon>Nematoda</taxon>
        <taxon>Chromadorea</taxon>
        <taxon>Rhabditida</taxon>
        <taxon>Spirurina</taxon>
        <taxon>Oxyuridomorpha</taxon>
        <taxon>Oxyuroidea</taxon>
        <taxon>Oxyuridae</taxon>
        <taxon>Syphacia</taxon>
    </lineage>
</organism>
<dbReference type="CDD" id="cd02961">
    <property type="entry name" value="PDI_a_family"/>
    <property type="match status" value="1"/>
</dbReference>